<feature type="DNA-binding region" description="H-T-H motif" evidence="2">
    <location>
        <begin position="25"/>
        <end position="44"/>
    </location>
</feature>
<keyword evidence="1 2" id="KW-0238">DNA-binding</keyword>
<keyword evidence="5" id="KW-1185">Reference proteome</keyword>
<dbReference type="InterPro" id="IPR023772">
    <property type="entry name" value="DNA-bd_HTH_TetR-type_CS"/>
</dbReference>
<dbReference type="PRINTS" id="PR00455">
    <property type="entry name" value="HTHTETR"/>
</dbReference>
<evidence type="ECO:0000313" key="4">
    <source>
        <dbReference type="EMBL" id="RAP77419.1"/>
    </source>
</evidence>
<dbReference type="EMBL" id="QLUW01000001">
    <property type="protein sequence ID" value="RAP77419.1"/>
    <property type="molecule type" value="Genomic_DNA"/>
</dbReference>
<proteinExistence type="predicted"/>
<dbReference type="RefSeq" id="WP_112880542.1">
    <property type="nucleotide sequence ID" value="NZ_QLUW01000001.1"/>
</dbReference>
<dbReference type="Proteomes" id="UP000249260">
    <property type="component" value="Unassembled WGS sequence"/>
</dbReference>
<name>A0A328U478_9BACL</name>
<accession>A0A328U478</accession>
<protein>
    <recommendedName>
        <fullName evidence="3">HTH tetR-type domain-containing protein</fullName>
    </recommendedName>
</protein>
<dbReference type="InterPro" id="IPR050624">
    <property type="entry name" value="HTH-type_Tx_Regulator"/>
</dbReference>
<evidence type="ECO:0000256" key="1">
    <source>
        <dbReference type="ARBA" id="ARBA00023125"/>
    </source>
</evidence>
<organism evidence="4 5">
    <name type="scientific">Paenibacillus montanisoli</name>
    <dbReference type="NCBI Taxonomy" id="2081970"/>
    <lineage>
        <taxon>Bacteria</taxon>
        <taxon>Bacillati</taxon>
        <taxon>Bacillota</taxon>
        <taxon>Bacilli</taxon>
        <taxon>Bacillales</taxon>
        <taxon>Paenibacillaceae</taxon>
        <taxon>Paenibacillus</taxon>
    </lineage>
</organism>
<dbReference type="GO" id="GO:0003677">
    <property type="term" value="F:DNA binding"/>
    <property type="evidence" value="ECO:0007669"/>
    <property type="project" value="UniProtKB-UniRule"/>
</dbReference>
<reference evidence="4 5" key="1">
    <citation type="submission" date="2018-06" db="EMBL/GenBank/DDBJ databases">
        <title>Paenibacillus montanisoli sp. nov., isolated from mountain area soil.</title>
        <authorList>
            <person name="Wu M."/>
        </authorList>
    </citation>
    <scope>NUCLEOTIDE SEQUENCE [LARGE SCALE GENOMIC DNA]</scope>
    <source>
        <strain evidence="4 5">RA17</strain>
    </source>
</reference>
<dbReference type="Gene3D" id="1.10.357.10">
    <property type="entry name" value="Tetracycline Repressor, domain 2"/>
    <property type="match status" value="1"/>
</dbReference>
<dbReference type="Pfam" id="PF00440">
    <property type="entry name" value="TetR_N"/>
    <property type="match status" value="1"/>
</dbReference>
<dbReference type="SUPFAM" id="SSF46689">
    <property type="entry name" value="Homeodomain-like"/>
    <property type="match status" value="1"/>
</dbReference>
<dbReference type="PANTHER" id="PTHR43479:SF22">
    <property type="entry name" value="TRANSCRIPTIONAL REGULATOR, TETR FAMILY"/>
    <property type="match status" value="1"/>
</dbReference>
<sequence>MSLQKQKIVESAMKFFAERGYAATSIQDIANDCGIAKGSVYKFFTSKEDLFVEVYKQLFQAMHEEAERIKADPVLTPKERFVRETLNQILYFSELKTSIQQFYELPMNPDSAFTKFSNQLRAELLVYYEDCIVRAYGPAIEPNKWDLVALYVGILKEYLVVTALLGHDVDYGSMAAFVVDRTDEMAAGIIRTAPEPILDLEVMTKFVDCGMEGVRLTAQESVEDLLARLIETIQELQVTSARKTELHEAAQLLQDETEAEAPRPVLVRALIGLLQTQNELESVAARLEKRLVSPLR</sequence>
<dbReference type="PROSITE" id="PS50977">
    <property type="entry name" value="HTH_TETR_2"/>
    <property type="match status" value="1"/>
</dbReference>
<evidence type="ECO:0000259" key="3">
    <source>
        <dbReference type="PROSITE" id="PS50977"/>
    </source>
</evidence>
<feature type="domain" description="HTH tetR-type" evidence="3">
    <location>
        <begin position="2"/>
        <end position="62"/>
    </location>
</feature>
<dbReference type="OrthoDB" id="9812993at2"/>
<evidence type="ECO:0000313" key="5">
    <source>
        <dbReference type="Proteomes" id="UP000249260"/>
    </source>
</evidence>
<gene>
    <name evidence="4" type="ORF">DL346_02755</name>
</gene>
<evidence type="ECO:0000256" key="2">
    <source>
        <dbReference type="PROSITE-ProRule" id="PRU00335"/>
    </source>
</evidence>
<dbReference type="AlphaFoldDB" id="A0A328U478"/>
<dbReference type="InterPro" id="IPR009057">
    <property type="entry name" value="Homeodomain-like_sf"/>
</dbReference>
<comment type="caution">
    <text evidence="4">The sequence shown here is derived from an EMBL/GenBank/DDBJ whole genome shotgun (WGS) entry which is preliminary data.</text>
</comment>
<dbReference type="PROSITE" id="PS01081">
    <property type="entry name" value="HTH_TETR_1"/>
    <property type="match status" value="1"/>
</dbReference>
<dbReference type="PANTHER" id="PTHR43479">
    <property type="entry name" value="ACREF/ENVCD OPERON REPRESSOR-RELATED"/>
    <property type="match status" value="1"/>
</dbReference>
<dbReference type="InterPro" id="IPR001647">
    <property type="entry name" value="HTH_TetR"/>
</dbReference>